<evidence type="ECO:0000256" key="1">
    <source>
        <dbReference type="ARBA" id="ARBA00005143"/>
    </source>
</evidence>
<dbReference type="OrthoDB" id="1905920at2759"/>
<dbReference type="PANTHER" id="PTHR42738:SF7">
    <property type="entry name" value="HYDROXYMETHYLGLUTARYL-COA LYASE"/>
    <property type="match status" value="1"/>
</dbReference>
<dbReference type="SUPFAM" id="SSF51569">
    <property type="entry name" value="Aldolase"/>
    <property type="match status" value="1"/>
</dbReference>
<proteinExistence type="inferred from homology"/>
<dbReference type="Gene3D" id="3.20.20.70">
    <property type="entry name" value="Aldolase class I"/>
    <property type="match status" value="1"/>
</dbReference>
<evidence type="ECO:0000256" key="6">
    <source>
        <dbReference type="ARBA" id="ARBA00049877"/>
    </source>
</evidence>
<comment type="pathway">
    <text evidence="1">Metabolic intermediate metabolism; (S)-3-hydroxy-3-methylglutaryl-CoA degradation; acetoacetate from (S)-3-hydroxy-3-methylglutaryl-CoA: step 1/1.</text>
</comment>
<evidence type="ECO:0000256" key="5">
    <source>
        <dbReference type="ARBA" id="ARBA00023239"/>
    </source>
</evidence>
<dbReference type="EMBL" id="CAJNDS010002405">
    <property type="protein sequence ID" value="CAE7462084.1"/>
    <property type="molecule type" value="Genomic_DNA"/>
</dbReference>
<comment type="caution">
    <text evidence="8">The sequence shown here is derived from an EMBL/GenBank/DDBJ whole genome shotgun (WGS) entry which is preliminary data.</text>
</comment>
<evidence type="ECO:0000313" key="9">
    <source>
        <dbReference type="Proteomes" id="UP000604046"/>
    </source>
</evidence>
<dbReference type="InterPro" id="IPR000891">
    <property type="entry name" value="PYR_CT"/>
</dbReference>
<comment type="similarity">
    <text evidence="2">Belongs to the HMG-CoA lyase family.</text>
</comment>
<name>A0A812S0B1_9DINO</name>
<keyword evidence="4" id="KW-0479">Metal-binding</keyword>
<keyword evidence="9" id="KW-1185">Reference proteome</keyword>
<accession>A0A812S0B1</accession>
<dbReference type="Proteomes" id="UP000604046">
    <property type="component" value="Unassembled WGS sequence"/>
</dbReference>
<dbReference type="EC" id="4.1.3.4" evidence="3"/>
<dbReference type="GO" id="GO:0006552">
    <property type="term" value="P:L-leucine catabolic process"/>
    <property type="evidence" value="ECO:0007669"/>
    <property type="project" value="TreeGrafter"/>
</dbReference>
<comment type="catalytic activity">
    <reaction evidence="6">
        <text>(3S)-3-hydroxy-3-methylglutaryl-CoA = acetoacetate + acetyl-CoA</text>
        <dbReference type="Rhea" id="RHEA:24404"/>
        <dbReference type="ChEBI" id="CHEBI:13705"/>
        <dbReference type="ChEBI" id="CHEBI:43074"/>
        <dbReference type="ChEBI" id="CHEBI:57288"/>
        <dbReference type="EC" id="4.1.3.4"/>
    </reaction>
</comment>
<evidence type="ECO:0000256" key="3">
    <source>
        <dbReference type="ARBA" id="ARBA00012910"/>
    </source>
</evidence>
<reference evidence="8" key="1">
    <citation type="submission" date="2021-02" db="EMBL/GenBank/DDBJ databases">
        <authorList>
            <person name="Dougan E. K."/>
            <person name="Rhodes N."/>
            <person name="Thang M."/>
            <person name="Chan C."/>
        </authorList>
    </citation>
    <scope>NUCLEOTIDE SEQUENCE</scope>
</reference>
<dbReference type="InterPro" id="IPR043594">
    <property type="entry name" value="HMGL"/>
</dbReference>
<sequence length="189" mass="19804">VTDVSPRDGLQNEPVAVDTATKLELIRRLSAAGIRSIEATSFVNPKLVPQMADATEVLKSCVTELPDVRFPVLVPNLRGLEAALAAGTKEVTLLAAASDTFAQKNTNCTVEENLERAKAVMQRAKEASCTVRAAISVCLGCPYEGTVPPKRVAQVAARLFEGGCEELLICDTTGVGTAGGVCAACSRKS</sequence>
<dbReference type="AlphaFoldDB" id="A0A812S0B1"/>
<evidence type="ECO:0000256" key="4">
    <source>
        <dbReference type="ARBA" id="ARBA00022723"/>
    </source>
</evidence>
<dbReference type="PANTHER" id="PTHR42738">
    <property type="entry name" value="HYDROXYMETHYLGLUTARYL-COA LYASE"/>
    <property type="match status" value="1"/>
</dbReference>
<organism evidence="8 9">
    <name type="scientific">Symbiodinium natans</name>
    <dbReference type="NCBI Taxonomy" id="878477"/>
    <lineage>
        <taxon>Eukaryota</taxon>
        <taxon>Sar</taxon>
        <taxon>Alveolata</taxon>
        <taxon>Dinophyceae</taxon>
        <taxon>Suessiales</taxon>
        <taxon>Symbiodiniaceae</taxon>
        <taxon>Symbiodinium</taxon>
    </lineage>
</organism>
<dbReference type="GO" id="GO:0046951">
    <property type="term" value="P:ketone body biosynthetic process"/>
    <property type="evidence" value="ECO:0007669"/>
    <property type="project" value="TreeGrafter"/>
</dbReference>
<dbReference type="UniPathway" id="UPA00896">
    <property type="reaction ID" value="UER00863"/>
</dbReference>
<dbReference type="InterPro" id="IPR013785">
    <property type="entry name" value="Aldolase_TIM"/>
</dbReference>
<evidence type="ECO:0000313" key="8">
    <source>
        <dbReference type="EMBL" id="CAE7462084.1"/>
    </source>
</evidence>
<protein>
    <recommendedName>
        <fullName evidence="3">hydroxymethylglutaryl-CoA lyase</fullName>
        <ecNumber evidence="3">4.1.3.4</ecNumber>
    </recommendedName>
</protein>
<dbReference type="Pfam" id="PF00682">
    <property type="entry name" value="HMGL-like"/>
    <property type="match status" value="1"/>
</dbReference>
<gene>
    <name evidence="8" type="primary">HMGCL</name>
    <name evidence="8" type="ORF">SNAT2548_LOCUS25713</name>
</gene>
<dbReference type="PROSITE" id="PS50991">
    <property type="entry name" value="PYR_CT"/>
    <property type="match status" value="1"/>
</dbReference>
<feature type="domain" description="Pyruvate carboxyltransferase" evidence="7">
    <location>
        <begin position="1"/>
        <end position="189"/>
    </location>
</feature>
<keyword evidence="5" id="KW-0456">Lyase</keyword>
<feature type="non-terminal residue" evidence="8">
    <location>
        <position position="1"/>
    </location>
</feature>
<evidence type="ECO:0000256" key="2">
    <source>
        <dbReference type="ARBA" id="ARBA00009405"/>
    </source>
</evidence>
<evidence type="ECO:0000259" key="7">
    <source>
        <dbReference type="PROSITE" id="PS50991"/>
    </source>
</evidence>
<dbReference type="GO" id="GO:0004419">
    <property type="term" value="F:hydroxymethylglutaryl-CoA lyase activity"/>
    <property type="evidence" value="ECO:0007669"/>
    <property type="project" value="UniProtKB-EC"/>
</dbReference>
<dbReference type="GO" id="GO:0046872">
    <property type="term" value="F:metal ion binding"/>
    <property type="evidence" value="ECO:0007669"/>
    <property type="project" value="UniProtKB-KW"/>
</dbReference>